<name>A0ACD1H3F0_9EURO</name>
<evidence type="ECO:0000313" key="1">
    <source>
        <dbReference type="EMBL" id="RAH68098.1"/>
    </source>
</evidence>
<dbReference type="Proteomes" id="UP000249661">
    <property type="component" value="Unassembled WGS sequence"/>
</dbReference>
<protein>
    <submittedName>
        <fullName evidence="1">Uncharacterized protein</fullName>
    </submittedName>
</protein>
<proteinExistence type="predicted"/>
<sequence>MTQRFMTHVSIARFNFELCADLYNQIFEIGWKGSGRSWGQLPTWWQHFQPTDAEASRYHPWMIEFLKRVYYRPDSPPFFYYVGNLSSGEYLVDEHVNGLADAHDCFLYLHHSTGWMCGDEYGILFDQVACKATFVAHCEDNLDRINTGYGWKPLEDIYGAYLAMITSRKVEVQQWPSGRWEWETDTNQLCHSPIETIGPWRFHTYTPTDIQLAVAALQELLDAIEARLPPSATSTADVTATAGTSGSSTLTMLPWADPSVREEARILPNSFAGAFCDATATTCTTATHRAFRYLAPGIRLPTIAEFRAQPFRDYEYVPWYLRELPRLRPIRPTLLLVADPEDPSSLSSPPMVVPDPGIDLNDFLTSRRRVSLPVPARPAGLYLSGDDRDNRSWESGCHLLLPFSIGEQGWVRRSDGTIMGRDYADDLGPRPGKTNSELYQCVENGCAPHRHVSIHQVLRNWAERVREGDWDVDEDGVSGGIGKWREADTEEMWEKYRVPLEI</sequence>
<dbReference type="EMBL" id="KZ824969">
    <property type="protein sequence ID" value="RAH68098.1"/>
    <property type="molecule type" value="Genomic_DNA"/>
</dbReference>
<evidence type="ECO:0000313" key="2">
    <source>
        <dbReference type="Proteomes" id="UP000249661"/>
    </source>
</evidence>
<gene>
    <name evidence="1" type="ORF">BO66DRAFT_430154</name>
</gene>
<organism evidence="1 2">
    <name type="scientific">Aspergillus aculeatinus CBS 121060</name>
    <dbReference type="NCBI Taxonomy" id="1448322"/>
    <lineage>
        <taxon>Eukaryota</taxon>
        <taxon>Fungi</taxon>
        <taxon>Dikarya</taxon>
        <taxon>Ascomycota</taxon>
        <taxon>Pezizomycotina</taxon>
        <taxon>Eurotiomycetes</taxon>
        <taxon>Eurotiomycetidae</taxon>
        <taxon>Eurotiales</taxon>
        <taxon>Aspergillaceae</taxon>
        <taxon>Aspergillus</taxon>
        <taxon>Aspergillus subgen. Circumdati</taxon>
    </lineage>
</organism>
<keyword evidence="2" id="KW-1185">Reference proteome</keyword>
<accession>A0ACD1H3F0</accession>
<reference evidence="1" key="1">
    <citation type="submission" date="2018-02" db="EMBL/GenBank/DDBJ databases">
        <title>The genomes of Aspergillus section Nigri reveals drivers in fungal speciation.</title>
        <authorList>
            <consortium name="DOE Joint Genome Institute"/>
            <person name="Vesth T.C."/>
            <person name="Nybo J."/>
            <person name="Theobald S."/>
            <person name="Brandl J."/>
            <person name="Frisvad J.C."/>
            <person name="Nielsen K.F."/>
            <person name="Lyhne E.K."/>
            <person name="Kogle M.E."/>
            <person name="Kuo A."/>
            <person name="Riley R."/>
            <person name="Clum A."/>
            <person name="Nolan M."/>
            <person name="Lipzen A."/>
            <person name="Salamov A."/>
            <person name="Henrissat B."/>
            <person name="Wiebenga A."/>
            <person name="De vries R.P."/>
            <person name="Grigoriev I.V."/>
            <person name="Mortensen U.H."/>
            <person name="Andersen M.R."/>
            <person name="Baker S.E."/>
        </authorList>
    </citation>
    <scope>NUCLEOTIDE SEQUENCE</scope>
    <source>
        <strain evidence="1">CBS 121060</strain>
    </source>
</reference>